<reference evidence="3" key="1">
    <citation type="submission" date="2016-06" db="EMBL/GenBank/DDBJ databases">
        <authorList>
            <person name="Varghese N."/>
            <person name="Submissions Spin"/>
        </authorList>
    </citation>
    <scope>NUCLEOTIDE SEQUENCE [LARGE SCALE GENOMIC DNA]</scope>
    <source>
        <strain evidence="3">DSM 43816</strain>
    </source>
</reference>
<evidence type="ECO:0000256" key="1">
    <source>
        <dbReference type="SAM" id="MobiDB-lite"/>
    </source>
</evidence>
<organism evidence="2 3">
    <name type="scientific">Micromonospora echinospora</name>
    <name type="common">Micromonospora purpurea</name>
    <dbReference type="NCBI Taxonomy" id="1877"/>
    <lineage>
        <taxon>Bacteria</taxon>
        <taxon>Bacillati</taxon>
        <taxon>Actinomycetota</taxon>
        <taxon>Actinomycetes</taxon>
        <taxon>Micromonosporales</taxon>
        <taxon>Micromonosporaceae</taxon>
        <taxon>Micromonospora</taxon>
    </lineage>
</organism>
<evidence type="ECO:0000313" key="2">
    <source>
        <dbReference type="EMBL" id="SCF29159.1"/>
    </source>
</evidence>
<keyword evidence="3" id="KW-1185">Reference proteome</keyword>
<evidence type="ECO:0000313" key="3">
    <source>
        <dbReference type="Proteomes" id="UP000198253"/>
    </source>
</evidence>
<dbReference type="Proteomes" id="UP000198253">
    <property type="component" value="Chromosome I"/>
</dbReference>
<dbReference type="AlphaFoldDB" id="A0A1C4Z869"/>
<evidence type="ECO:0008006" key="4">
    <source>
        <dbReference type="Google" id="ProtNLM"/>
    </source>
</evidence>
<protein>
    <recommendedName>
        <fullName evidence="4">Thiopeptide-type bacteriocin biosynthesis domain-containing protein</fullName>
    </recommendedName>
</protein>
<accession>A0A1C4Z869</accession>
<dbReference type="EMBL" id="LT607413">
    <property type="protein sequence ID" value="SCF29159.1"/>
    <property type="molecule type" value="Genomic_DNA"/>
</dbReference>
<feature type="compositionally biased region" description="Low complexity" evidence="1">
    <location>
        <begin position="261"/>
        <end position="270"/>
    </location>
</feature>
<gene>
    <name evidence="2" type="ORF">GA0070618_4891</name>
</gene>
<dbReference type="InParanoid" id="A0A1C4Z869"/>
<sequence length="270" mass="28700">MERSWMFAHLAVPVGGCPDARAAELVGTVVAGLVATVRAADPRSRWFYDRLGPRTNPRLRVGLHASAVGLDAARRRLGGDPAASLAPDPYAVRDAARGGPLAQASSEVALTLLGGDAPWLAGMELPLTVAHLRHLCDLMPVADRPAFLFLHWQDRSRSLSAASRRDLAAQADTGAEKIVLAAGDLPSTGPVAAAWQRYLDRVTEVMGADHAATPRGFLLAEHAQLTHERWGIDPAVDSLAAMALRLALRRDGPPSVPTAPPAATRRIPTR</sequence>
<dbReference type="OrthoDB" id="4147866at2"/>
<proteinExistence type="predicted"/>
<feature type="region of interest" description="Disordered" evidence="1">
    <location>
        <begin position="250"/>
        <end position="270"/>
    </location>
</feature>
<name>A0A1C4Z869_MICEC</name>